<dbReference type="InterPro" id="IPR034087">
    <property type="entry name" value="C/VIF1"/>
</dbReference>
<keyword evidence="1 4" id="KW-0732">Signal</keyword>
<name>A0AA88AXW9_FICCA</name>
<gene>
    <name evidence="6" type="ORF">TIFTF001_024226</name>
</gene>
<dbReference type="GO" id="GO:0004857">
    <property type="term" value="F:enzyme inhibitor activity"/>
    <property type="evidence" value="ECO:0007669"/>
    <property type="project" value="InterPro"/>
</dbReference>
<evidence type="ECO:0000259" key="5">
    <source>
        <dbReference type="SMART" id="SM00856"/>
    </source>
</evidence>
<evidence type="ECO:0000256" key="2">
    <source>
        <dbReference type="ARBA" id="ARBA00023157"/>
    </source>
</evidence>
<dbReference type="AlphaFoldDB" id="A0AA88AXW9"/>
<evidence type="ECO:0000313" key="6">
    <source>
        <dbReference type="EMBL" id="GMN55111.1"/>
    </source>
</evidence>
<dbReference type="SUPFAM" id="SSF101148">
    <property type="entry name" value="Plant invertase/pectin methylesterase inhibitor"/>
    <property type="match status" value="1"/>
</dbReference>
<feature type="domain" description="Pectinesterase inhibitor" evidence="5">
    <location>
        <begin position="32"/>
        <end position="170"/>
    </location>
</feature>
<dbReference type="InterPro" id="IPR006501">
    <property type="entry name" value="Pectinesterase_inhib_dom"/>
</dbReference>
<keyword evidence="7" id="KW-1185">Reference proteome</keyword>
<dbReference type="PANTHER" id="PTHR35357">
    <property type="entry name" value="OS02G0537100 PROTEIN"/>
    <property type="match status" value="1"/>
</dbReference>
<feature type="chain" id="PRO_5041693487" description="Pectinesterase inhibitor domain-containing protein" evidence="4">
    <location>
        <begin position="26"/>
        <end position="177"/>
    </location>
</feature>
<dbReference type="EMBL" id="BTGU01000055">
    <property type="protein sequence ID" value="GMN55111.1"/>
    <property type="molecule type" value="Genomic_DNA"/>
</dbReference>
<dbReference type="Gene3D" id="1.20.140.40">
    <property type="entry name" value="Invertase/pectin methylesterase inhibitor family protein"/>
    <property type="match status" value="1"/>
</dbReference>
<accession>A0AA88AXW9</accession>
<dbReference type="PANTHER" id="PTHR35357:SF17">
    <property type="entry name" value="PECTINESTERASE INHIBITOR 12"/>
    <property type="match status" value="1"/>
</dbReference>
<reference evidence="6" key="1">
    <citation type="submission" date="2023-07" db="EMBL/GenBank/DDBJ databases">
        <title>draft genome sequence of fig (Ficus carica).</title>
        <authorList>
            <person name="Takahashi T."/>
            <person name="Nishimura K."/>
        </authorList>
    </citation>
    <scope>NUCLEOTIDE SEQUENCE</scope>
</reference>
<dbReference type="Proteomes" id="UP001187192">
    <property type="component" value="Unassembled WGS sequence"/>
</dbReference>
<evidence type="ECO:0000256" key="3">
    <source>
        <dbReference type="ARBA" id="ARBA00038471"/>
    </source>
</evidence>
<comment type="similarity">
    <text evidence="3">Belongs to the PMEI family.</text>
</comment>
<organism evidence="6 7">
    <name type="scientific">Ficus carica</name>
    <name type="common">Common fig</name>
    <dbReference type="NCBI Taxonomy" id="3494"/>
    <lineage>
        <taxon>Eukaryota</taxon>
        <taxon>Viridiplantae</taxon>
        <taxon>Streptophyta</taxon>
        <taxon>Embryophyta</taxon>
        <taxon>Tracheophyta</taxon>
        <taxon>Spermatophyta</taxon>
        <taxon>Magnoliopsida</taxon>
        <taxon>eudicotyledons</taxon>
        <taxon>Gunneridae</taxon>
        <taxon>Pentapetalae</taxon>
        <taxon>rosids</taxon>
        <taxon>fabids</taxon>
        <taxon>Rosales</taxon>
        <taxon>Moraceae</taxon>
        <taxon>Ficeae</taxon>
        <taxon>Ficus</taxon>
    </lineage>
</organism>
<dbReference type="Pfam" id="PF04043">
    <property type="entry name" value="PMEI"/>
    <property type="match status" value="1"/>
</dbReference>
<evidence type="ECO:0000313" key="7">
    <source>
        <dbReference type="Proteomes" id="UP001187192"/>
    </source>
</evidence>
<evidence type="ECO:0000256" key="4">
    <source>
        <dbReference type="SAM" id="SignalP"/>
    </source>
</evidence>
<keyword evidence="2" id="KW-1015">Disulfide bond</keyword>
<protein>
    <recommendedName>
        <fullName evidence="5">Pectinesterase inhibitor domain-containing protein</fullName>
    </recommendedName>
</protein>
<feature type="signal peptide" evidence="4">
    <location>
        <begin position="1"/>
        <end position="25"/>
    </location>
</feature>
<proteinExistence type="inferred from homology"/>
<dbReference type="FunFam" id="1.20.140.40:FF:000009">
    <property type="entry name" value="Invertase/pectin methylesterase inhibitor family protein"/>
    <property type="match status" value="1"/>
</dbReference>
<dbReference type="InterPro" id="IPR035513">
    <property type="entry name" value="Invertase/methylesterase_inhib"/>
</dbReference>
<dbReference type="CDD" id="cd15796">
    <property type="entry name" value="CIF_like"/>
    <property type="match status" value="1"/>
</dbReference>
<sequence length="177" mass="18928">MTTATSSLVLLFALFTISFPILTQSRVFLSTDANDVIVKTCKQTPFSDFCVSVLRDDPRSSGADVRGLALIMVGVLEAKSKETLSHIKDLAKTGPKQPLSFCADNYKAIITADVPEATEALNTGNYKFAEQGTNDAANDADACEKRFSGSSPLTKMNKFVHDVAAVAAAMARILLTS</sequence>
<dbReference type="SMART" id="SM00856">
    <property type="entry name" value="PMEI"/>
    <property type="match status" value="1"/>
</dbReference>
<evidence type="ECO:0000256" key="1">
    <source>
        <dbReference type="ARBA" id="ARBA00022729"/>
    </source>
</evidence>
<comment type="caution">
    <text evidence="6">The sequence shown here is derived from an EMBL/GenBank/DDBJ whole genome shotgun (WGS) entry which is preliminary data.</text>
</comment>
<dbReference type="NCBIfam" id="TIGR01614">
    <property type="entry name" value="PME_inhib"/>
    <property type="match status" value="1"/>
</dbReference>